<evidence type="ECO:0000256" key="2">
    <source>
        <dbReference type="ARBA" id="ARBA00005752"/>
    </source>
</evidence>
<dbReference type="InterPro" id="IPR029055">
    <property type="entry name" value="Ntn_hydrolases_N"/>
</dbReference>
<proteinExistence type="inferred from homology"/>
<dbReference type="InterPro" id="IPR033738">
    <property type="entry name" value="AsnB_N"/>
</dbReference>
<dbReference type="NCBIfam" id="TIGR01536">
    <property type="entry name" value="asn_synth_AEB"/>
    <property type="match status" value="1"/>
</dbReference>
<protein>
    <recommendedName>
        <fullName evidence="3">asparagine synthase (glutamine-hydrolyzing)</fullName>
        <ecNumber evidence="3">6.3.5.4</ecNumber>
    </recommendedName>
</protein>
<dbReference type="Proteomes" id="UP001165366">
    <property type="component" value="Unassembled WGS sequence"/>
</dbReference>
<evidence type="ECO:0000313" key="10">
    <source>
        <dbReference type="Proteomes" id="UP001165366"/>
    </source>
</evidence>
<evidence type="ECO:0000256" key="3">
    <source>
        <dbReference type="ARBA" id="ARBA00012737"/>
    </source>
</evidence>
<evidence type="ECO:0000313" key="9">
    <source>
        <dbReference type="EMBL" id="MCG2589681.1"/>
    </source>
</evidence>
<keyword evidence="10" id="KW-1185">Reference proteome</keyword>
<evidence type="ECO:0000256" key="6">
    <source>
        <dbReference type="ARBA" id="ARBA00022962"/>
    </source>
</evidence>
<keyword evidence="9" id="KW-0436">Ligase</keyword>
<dbReference type="Pfam" id="PF00733">
    <property type="entry name" value="Asn_synthase"/>
    <property type="match status" value="1"/>
</dbReference>
<dbReference type="InterPro" id="IPR001962">
    <property type="entry name" value="Asn_synthase"/>
</dbReference>
<comment type="pathway">
    <text evidence="1">Amino-acid biosynthesis; L-asparagine biosynthesis; L-asparagine from L-aspartate (L-Gln route): step 1/1.</text>
</comment>
<sequence>MCGIAGYIQSSGRVSKTEIVSNMLAKLTHRGPDDQGLWRHKNVSLGYTRLSILDTTENGNQPFITNDGKGVLCYNGEVYNFQEIRKKLIKEGVQFKSRCDTEVVLYALHIWGPKKAVSMFNGMFAFAYHNLKTDTLWLGRDSAGIKPLYLSTQNGNTIFASEIKALFEHPSIECRPDMHTVGNYLKNSKLARSTPFEKVTEMQPGTLLQIQAGEVSEYTFFDVEQNIDVERILDKQHSSAESLMSELEHIVRASVNSHMISDVPIAAMCSGGVDSSLMAAFASQHKQDLVGYVADVEGVEISEKERAEQISNHLNIELRTVPVKRRDFLRLWPYAAYHNDEPIYFKQNMLHLAVAERVQKDGFKILLCGEGADELFGGYHWQASVYDMWKIRRKRSKLFPDNRLTRFLMRFLPSHPPLDLDQLQKEPFRYLSPDPPYGEIPPQHIIFIEEAKKQLLRKSFMNKLEPLKNIEDRAYLARTFEDFIIHLGISLKCNDRMNMAKSIESRVPFLDTRLIDFAMHLPAHAKYRDGITKFLLKKLAARYLPPELMYRKKVGFGFSSDHWIGTIDFLNDGWVEQQLKWSKKDMPYISEKIMKDSNLLFKLVTTEIWAKIYFGNEKIENLSEKMQSFA</sequence>
<comment type="catalytic activity">
    <reaction evidence="7">
        <text>L-aspartate + L-glutamine + ATP + H2O = L-asparagine + L-glutamate + AMP + diphosphate + H(+)</text>
        <dbReference type="Rhea" id="RHEA:12228"/>
        <dbReference type="ChEBI" id="CHEBI:15377"/>
        <dbReference type="ChEBI" id="CHEBI:15378"/>
        <dbReference type="ChEBI" id="CHEBI:29985"/>
        <dbReference type="ChEBI" id="CHEBI:29991"/>
        <dbReference type="ChEBI" id="CHEBI:30616"/>
        <dbReference type="ChEBI" id="CHEBI:33019"/>
        <dbReference type="ChEBI" id="CHEBI:58048"/>
        <dbReference type="ChEBI" id="CHEBI:58359"/>
        <dbReference type="ChEBI" id="CHEBI:456215"/>
        <dbReference type="EC" id="6.3.5.4"/>
    </reaction>
</comment>
<evidence type="ECO:0000256" key="1">
    <source>
        <dbReference type="ARBA" id="ARBA00005187"/>
    </source>
</evidence>
<dbReference type="Gene3D" id="3.60.20.10">
    <property type="entry name" value="Glutamine Phosphoribosylpyrophosphate, subunit 1, domain 1"/>
    <property type="match status" value="1"/>
</dbReference>
<evidence type="ECO:0000256" key="7">
    <source>
        <dbReference type="ARBA" id="ARBA00048741"/>
    </source>
</evidence>
<dbReference type="PANTHER" id="PTHR43284:SF1">
    <property type="entry name" value="ASPARAGINE SYNTHETASE"/>
    <property type="match status" value="1"/>
</dbReference>
<dbReference type="SUPFAM" id="SSF52402">
    <property type="entry name" value="Adenine nucleotide alpha hydrolases-like"/>
    <property type="match status" value="1"/>
</dbReference>
<dbReference type="GO" id="GO:0004066">
    <property type="term" value="F:asparagine synthase (glutamine-hydrolyzing) activity"/>
    <property type="evidence" value="ECO:0007669"/>
    <property type="project" value="UniProtKB-EC"/>
</dbReference>
<dbReference type="PROSITE" id="PS51278">
    <property type="entry name" value="GATASE_TYPE_2"/>
    <property type="match status" value="1"/>
</dbReference>
<dbReference type="InterPro" id="IPR006426">
    <property type="entry name" value="Asn_synth_AEB"/>
</dbReference>
<dbReference type="EMBL" id="JAKLWS010000019">
    <property type="protein sequence ID" value="MCG2589681.1"/>
    <property type="molecule type" value="Genomic_DNA"/>
</dbReference>
<name>A0ABS9KFQ7_9BACT</name>
<gene>
    <name evidence="9" type="primary">asnB</name>
    <name evidence="9" type="ORF">L6773_13965</name>
</gene>
<evidence type="ECO:0000256" key="4">
    <source>
        <dbReference type="ARBA" id="ARBA00022741"/>
    </source>
</evidence>
<dbReference type="PANTHER" id="PTHR43284">
    <property type="entry name" value="ASPARAGINE SYNTHETASE (GLUTAMINE-HYDROLYZING)"/>
    <property type="match status" value="1"/>
</dbReference>
<accession>A0ABS9KFQ7</accession>
<evidence type="ECO:0000256" key="5">
    <source>
        <dbReference type="ARBA" id="ARBA00022840"/>
    </source>
</evidence>
<dbReference type="RefSeq" id="WP_237855041.1">
    <property type="nucleotide sequence ID" value="NZ_JAKLWS010000019.1"/>
</dbReference>
<keyword evidence="5" id="KW-0067">ATP-binding</keyword>
<reference evidence="9" key="2">
    <citation type="submission" date="2024-05" db="EMBL/GenBank/DDBJ databases">
        <title>Rhodohalobacter halophilus gen. nov., sp. nov., a moderately halophilic member of the family Balneolaceae.</title>
        <authorList>
            <person name="Xia J."/>
        </authorList>
    </citation>
    <scope>NUCLEOTIDE SEQUENCE</scope>
    <source>
        <strain evidence="9">WB101</strain>
    </source>
</reference>
<dbReference type="Gene3D" id="3.40.50.620">
    <property type="entry name" value="HUPs"/>
    <property type="match status" value="2"/>
</dbReference>
<dbReference type="InterPro" id="IPR017932">
    <property type="entry name" value="GATase_2_dom"/>
</dbReference>
<comment type="caution">
    <text evidence="9">The sequence shown here is derived from an EMBL/GenBank/DDBJ whole genome shotgun (WGS) entry which is preliminary data.</text>
</comment>
<comment type="similarity">
    <text evidence="2">Belongs to the asparagine synthetase family.</text>
</comment>
<dbReference type="Pfam" id="PF13537">
    <property type="entry name" value="GATase_7"/>
    <property type="match status" value="1"/>
</dbReference>
<organism evidence="9 10">
    <name type="scientific">Rhodohalobacter sulfatireducens</name>
    <dbReference type="NCBI Taxonomy" id="2911366"/>
    <lineage>
        <taxon>Bacteria</taxon>
        <taxon>Pseudomonadati</taxon>
        <taxon>Balneolota</taxon>
        <taxon>Balneolia</taxon>
        <taxon>Balneolales</taxon>
        <taxon>Balneolaceae</taxon>
        <taxon>Rhodohalobacter</taxon>
    </lineage>
</organism>
<dbReference type="PIRSF" id="PIRSF001589">
    <property type="entry name" value="Asn_synthetase_glu-h"/>
    <property type="match status" value="1"/>
</dbReference>
<dbReference type="InterPro" id="IPR014729">
    <property type="entry name" value="Rossmann-like_a/b/a_fold"/>
</dbReference>
<feature type="domain" description="Glutamine amidotransferase type-2" evidence="8">
    <location>
        <begin position="2"/>
        <end position="213"/>
    </location>
</feature>
<reference evidence="9" key="1">
    <citation type="submission" date="2022-01" db="EMBL/GenBank/DDBJ databases">
        <authorList>
            <person name="Wang Y."/>
        </authorList>
    </citation>
    <scope>NUCLEOTIDE SEQUENCE</scope>
    <source>
        <strain evidence="9">WB101</strain>
    </source>
</reference>
<evidence type="ECO:0000259" key="8">
    <source>
        <dbReference type="PROSITE" id="PS51278"/>
    </source>
</evidence>
<dbReference type="InterPro" id="IPR051786">
    <property type="entry name" value="ASN_synthetase/amidase"/>
</dbReference>
<dbReference type="SUPFAM" id="SSF56235">
    <property type="entry name" value="N-terminal nucleophile aminohydrolases (Ntn hydrolases)"/>
    <property type="match status" value="1"/>
</dbReference>
<dbReference type="CDD" id="cd00712">
    <property type="entry name" value="AsnB"/>
    <property type="match status" value="1"/>
</dbReference>
<dbReference type="EC" id="6.3.5.4" evidence="3"/>
<dbReference type="CDD" id="cd01991">
    <property type="entry name" value="Asn_synthase_B_C"/>
    <property type="match status" value="1"/>
</dbReference>
<keyword evidence="6" id="KW-0315">Glutamine amidotransferase</keyword>
<keyword evidence="4" id="KW-0547">Nucleotide-binding</keyword>